<dbReference type="GO" id="GO:0030170">
    <property type="term" value="F:pyridoxal phosphate binding"/>
    <property type="evidence" value="ECO:0007669"/>
    <property type="project" value="InterPro"/>
</dbReference>
<evidence type="ECO:0000313" key="10">
    <source>
        <dbReference type="Proteomes" id="UP000618382"/>
    </source>
</evidence>
<name>A0A7Y9FF23_9CELL</name>
<dbReference type="PANTHER" id="PTHR43094">
    <property type="entry name" value="AMINOTRANSFERASE"/>
    <property type="match status" value="1"/>
</dbReference>
<protein>
    <submittedName>
        <fullName evidence="7">Aspartate aminotransferase family protein</fullName>
    </submittedName>
</protein>
<dbReference type="Pfam" id="PF00202">
    <property type="entry name" value="Aminotran_3"/>
    <property type="match status" value="1"/>
</dbReference>
<dbReference type="Proteomes" id="UP000577956">
    <property type="component" value="Unassembled WGS sequence"/>
</dbReference>
<dbReference type="InterPro" id="IPR015424">
    <property type="entry name" value="PyrdxlP-dep_Trfase"/>
</dbReference>
<keyword evidence="3" id="KW-0808">Transferase</keyword>
<organism evidence="8 9">
    <name type="scientific">Cellulomonas oligotrophica</name>
    <dbReference type="NCBI Taxonomy" id="931536"/>
    <lineage>
        <taxon>Bacteria</taxon>
        <taxon>Bacillati</taxon>
        <taxon>Actinomycetota</taxon>
        <taxon>Actinomycetes</taxon>
        <taxon>Micrococcales</taxon>
        <taxon>Cellulomonadaceae</taxon>
        <taxon>Cellulomonas</taxon>
    </lineage>
</organism>
<dbReference type="Proteomes" id="UP000618382">
    <property type="component" value="Unassembled WGS sequence"/>
</dbReference>
<keyword evidence="2 7" id="KW-0032">Aminotransferase</keyword>
<evidence type="ECO:0000256" key="1">
    <source>
        <dbReference type="ARBA" id="ARBA00008954"/>
    </source>
</evidence>
<dbReference type="Gene3D" id="3.90.1150.10">
    <property type="entry name" value="Aspartate Aminotransferase, domain 1"/>
    <property type="match status" value="1"/>
</dbReference>
<evidence type="ECO:0000256" key="3">
    <source>
        <dbReference type="ARBA" id="ARBA00022679"/>
    </source>
</evidence>
<sequence>MHAPDDALPSTPDDAPAGWSDPDRLRSAAARHLWPHFTPADQSARGDLPVFVRGEGVELWDADGKRWLDGLAALFTVQVGHGRRDLLQKAVDRAGDLAYFPLWGAANAPAVELAERLAHLAPGDLDRVFFGTGGGDSVEAAWKLARSYFAAIGKPRKYKVLSRVGAYHGTSLGALSITGMTGIRHMYEPLVPGAVKVPSTNLYRAPVHADDPVAFGAWAADQVEATILAEGPDTVAAIFLEPVQNAGGSLLPPPGYLQRVREICDRHDVLLVSDETICGFGRTGAMFGCERFDVVPDMITCAKGLTSGYAVLSAVIASERIFEAFRAGGGQFVHGNTWGGHPVAAATALANLDLFDELGLVEHVAATEGAFGDAMRGLGDLELVGDVRGVGHFWTVEVVADRATRRPIVADADGRHVADVIRAAVLDAGLHCRVFGSGSSVIQLCPPLISDQGVFDEIEQVLRAALEKGAAAC</sequence>
<feature type="region of interest" description="Disordered" evidence="6">
    <location>
        <begin position="1"/>
        <end position="22"/>
    </location>
</feature>
<dbReference type="NCBIfam" id="NF005102">
    <property type="entry name" value="PRK06541.1"/>
    <property type="match status" value="1"/>
</dbReference>
<keyword evidence="4 5" id="KW-0663">Pyridoxal phosphate</keyword>
<dbReference type="AlphaFoldDB" id="A0A7Y9FF23"/>
<accession>A0A7Y9FF23</accession>
<keyword evidence="10" id="KW-1185">Reference proteome</keyword>
<reference evidence="8 9" key="1">
    <citation type="submission" date="2020-07" db="EMBL/GenBank/DDBJ databases">
        <title>Sequencing the genomes of 1000 actinobacteria strains.</title>
        <authorList>
            <person name="Klenk H.-P."/>
        </authorList>
    </citation>
    <scope>NUCLEOTIDE SEQUENCE [LARGE SCALE GENOMIC DNA]</scope>
    <source>
        <strain evidence="8 9">DSM 24482</strain>
    </source>
</reference>
<proteinExistence type="inferred from homology"/>
<reference evidence="7 10" key="2">
    <citation type="submission" date="2021-01" db="EMBL/GenBank/DDBJ databases">
        <title>Whole genome shotgun sequence of Cellulomonas oligotrophica NBRC 109435.</title>
        <authorList>
            <person name="Komaki H."/>
            <person name="Tamura T."/>
        </authorList>
    </citation>
    <scope>NUCLEOTIDE SEQUENCE [LARGE SCALE GENOMIC DNA]</scope>
    <source>
        <strain evidence="7 10">NBRC 109435</strain>
    </source>
</reference>
<dbReference type="InterPro" id="IPR005814">
    <property type="entry name" value="Aminotrans_3"/>
</dbReference>
<evidence type="ECO:0000313" key="9">
    <source>
        <dbReference type="Proteomes" id="UP000577956"/>
    </source>
</evidence>
<comment type="caution">
    <text evidence="8">The sequence shown here is derived from an EMBL/GenBank/DDBJ whole genome shotgun (WGS) entry which is preliminary data.</text>
</comment>
<evidence type="ECO:0000256" key="6">
    <source>
        <dbReference type="SAM" id="MobiDB-lite"/>
    </source>
</evidence>
<dbReference type="InterPro" id="IPR015421">
    <property type="entry name" value="PyrdxlP-dep_Trfase_major"/>
</dbReference>
<dbReference type="CDD" id="cd00610">
    <property type="entry name" value="OAT_like"/>
    <property type="match status" value="1"/>
</dbReference>
<dbReference type="Gene3D" id="3.40.640.10">
    <property type="entry name" value="Type I PLP-dependent aspartate aminotransferase-like (Major domain)"/>
    <property type="match status" value="1"/>
</dbReference>
<evidence type="ECO:0000313" key="7">
    <source>
        <dbReference type="EMBL" id="GIG30866.1"/>
    </source>
</evidence>
<dbReference type="EMBL" id="JACCBK010000001">
    <property type="protein sequence ID" value="NYD86126.1"/>
    <property type="molecule type" value="Genomic_DNA"/>
</dbReference>
<dbReference type="GO" id="GO:0008483">
    <property type="term" value="F:transaminase activity"/>
    <property type="evidence" value="ECO:0007669"/>
    <property type="project" value="UniProtKB-KW"/>
</dbReference>
<evidence type="ECO:0000256" key="2">
    <source>
        <dbReference type="ARBA" id="ARBA00022576"/>
    </source>
</evidence>
<evidence type="ECO:0000313" key="8">
    <source>
        <dbReference type="EMBL" id="NYD86126.1"/>
    </source>
</evidence>
<evidence type="ECO:0000256" key="5">
    <source>
        <dbReference type="RuleBase" id="RU003560"/>
    </source>
</evidence>
<dbReference type="SUPFAM" id="SSF53383">
    <property type="entry name" value="PLP-dependent transferases"/>
    <property type="match status" value="1"/>
</dbReference>
<comment type="similarity">
    <text evidence="1 5">Belongs to the class-III pyridoxal-phosphate-dependent aminotransferase family.</text>
</comment>
<dbReference type="EMBL" id="BONN01000001">
    <property type="protein sequence ID" value="GIG30866.1"/>
    <property type="molecule type" value="Genomic_DNA"/>
</dbReference>
<dbReference type="InterPro" id="IPR015422">
    <property type="entry name" value="PyrdxlP-dep_Trfase_small"/>
</dbReference>
<dbReference type="RefSeq" id="WP_239072685.1">
    <property type="nucleotide sequence ID" value="NZ_BAABFI010000002.1"/>
</dbReference>
<gene>
    <name evidence="8" type="ORF">BKA21_001675</name>
    <name evidence="7" type="ORF">Col01nite_00250</name>
</gene>
<evidence type="ECO:0000256" key="4">
    <source>
        <dbReference type="ARBA" id="ARBA00022898"/>
    </source>
</evidence>
<dbReference type="PANTHER" id="PTHR43094:SF1">
    <property type="entry name" value="AMINOTRANSFERASE CLASS-III"/>
    <property type="match status" value="1"/>
</dbReference>
<dbReference type="FunFam" id="3.40.640.10:FF:000014">
    <property type="entry name" value="Adenosylmethionine-8-amino-7-oxononanoate aminotransferase, probable"/>
    <property type="match status" value="1"/>
</dbReference>